<proteinExistence type="predicted"/>
<organism evidence="1 2">
    <name type="scientific">Hankyongella ginsenosidimutans</name>
    <dbReference type="NCBI Taxonomy" id="1763828"/>
    <lineage>
        <taxon>Bacteria</taxon>
        <taxon>Pseudomonadati</taxon>
        <taxon>Pseudomonadota</taxon>
        <taxon>Alphaproteobacteria</taxon>
        <taxon>Sphingomonadales</taxon>
        <taxon>Sphingomonadaceae</taxon>
        <taxon>Hankyongella</taxon>
    </lineage>
</organism>
<evidence type="ECO:0000313" key="1">
    <source>
        <dbReference type="EMBL" id="QCI79847.1"/>
    </source>
</evidence>
<protein>
    <submittedName>
        <fullName evidence="1">DUF177 domain-containing protein</fullName>
    </submittedName>
</protein>
<name>A0A4D7C9W7_9SPHN</name>
<reference evidence="2" key="1">
    <citation type="submission" date="2019-04" db="EMBL/GenBank/DDBJ databases">
        <title>Complete genome sequence of Sphingomonas sp. W1-2-3.</title>
        <authorList>
            <person name="Im W.T."/>
        </authorList>
    </citation>
    <scope>NUCLEOTIDE SEQUENCE [LARGE SCALE GENOMIC DNA]</scope>
    <source>
        <strain evidence="2">W1-2-3</strain>
    </source>
</reference>
<gene>
    <name evidence="1" type="ORF">E6W36_11040</name>
</gene>
<sequence>MRHAGPSGGTAMTHALTTVLKLDELSPAGLALTLVPTPDEQAALAERFGLLEPPELHAELTVRTEGEDVRVFGRLRAHAVQACVLSGAPVPEDIEEAIDTLYRRLPANDPHAEIELSEDDLDIEPLAGGQIDLGELVAQCFGVALNPYPHASGDAVAEARRFVSDEEAEAIRRNPFAVLKQAHDLGE</sequence>
<keyword evidence="2" id="KW-1185">Reference proteome</keyword>
<accession>A0A4D7C9W7</accession>
<dbReference type="EMBL" id="CP039704">
    <property type="protein sequence ID" value="QCI79847.1"/>
    <property type="molecule type" value="Genomic_DNA"/>
</dbReference>
<dbReference type="Pfam" id="PF02620">
    <property type="entry name" value="YceD"/>
    <property type="match status" value="1"/>
</dbReference>
<dbReference type="Proteomes" id="UP000298714">
    <property type="component" value="Chromosome"/>
</dbReference>
<evidence type="ECO:0000313" key="2">
    <source>
        <dbReference type="Proteomes" id="UP000298714"/>
    </source>
</evidence>
<dbReference type="KEGG" id="hgn:E6W36_11040"/>
<dbReference type="AlphaFoldDB" id="A0A4D7C9W7"/>
<dbReference type="InterPro" id="IPR003772">
    <property type="entry name" value="YceD"/>
</dbReference>